<dbReference type="PANTHER" id="PTHR32071">
    <property type="entry name" value="TRANSCRIPTIONAL REGULATORY PROTEIN"/>
    <property type="match status" value="1"/>
</dbReference>
<dbReference type="PROSITE" id="PS50110">
    <property type="entry name" value="RESPONSE_REGULATORY"/>
    <property type="match status" value="1"/>
</dbReference>
<dbReference type="InterPro" id="IPR058031">
    <property type="entry name" value="AAA_lid_NorR"/>
</dbReference>
<proteinExistence type="predicted"/>
<dbReference type="InterPro" id="IPR025944">
    <property type="entry name" value="Sigma_54_int_dom_CS"/>
</dbReference>
<dbReference type="PROSITE" id="PS50045">
    <property type="entry name" value="SIGMA54_INTERACT_4"/>
    <property type="match status" value="1"/>
</dbReference>
<keyword evidence="2" id="KW-0067">ATP-binding</keyword>
<dbReference type="Pfam" id="PF02954">
    <property type="entry name" value="HTH_8"/>
    <property type="match status" value="1"/>
</dbReference>
<protein>
    <submittedName>
        <fullName evidence="10">Sigma-54 dependent transcriptional regulator</fullName>
    </submittedName>
</protein>
<dbReference type="SMART" id="SM00382">
    <property type="entry name" value="AAA"/>
    <property type="match status" value="1"/>
</dbReference>
<keyword evidence="3" id="KW-0805">Transcription regulation</keyword>
<organism evidence="10">
    <name type="scientific">Singulisphaera sp. Ch08</name>
    <dbReference type="NCBI Taxonomy" id="3120278"/>
    <lineage>
        <taxon>Bacteria</taxon>
        <taxon>Pseudomonadati</taxon>
        <taxon>Planctomycetota</taxon>
        <taxon>Planctomycetia</taxon>
        <taxon>Isosphaerales</taxon>
        <taxon>Isosphaeraceae</taxon>
        <taxon>Singulisphaera</taxon>
    </lineage>
</organism>
<dbReference type="FunFam" id="3.40.50.300:FF:000006">
    <property type="entry name" value="DNA-binding transcriptional regulator NtrC"/>
    <property type="match status" value="1"/>
</dbReference>
<dbReference type="AlphaFoldDB" id="A0AAU7C9Y2"/>
<dbReference type="InterPro" id="IPR002078">
    <property type="entry name" value="Sigma_54_int"/>
</dbReference>
<dbReference type="Pfam" id="PF00072">
    <property type="entry name" value="Response_reg"/>
    <property type="match status" value="1"/>
</dbReference>
<evidence type="ECO:0000256" key="7">
    <source>
        <dbReference type="PROSITE-ProRule" id="PRU00169"/>
    </source>
</evidence>
<dbReference type="InterPro" id="IPR001789">
    <property type="entry name" value="Sig_transdc_resp-reg_receiver"/>
</dbReference>
<keyword evidence="6" id="KW-0804">Transcription</keyword>
<dbReference type="InterPro" id="IPR027417">
    <property type="entry name" value="P-loop_NTPase"/>
</dbReference>
<evidence type="ECO:0000259" key="9">
    <source>
        <dbReference type="PROSITE" id="PS50110"/>
    </source>
</evidence>
<dbReference type="SUPFAM" id="SSF46689">
    <property type="entry name" value="Homeodomain-like"/>
    <property type="match status" value="1"/>
</dbReference>
<evidence type="ECO:0000259" key="8">
    <source>
        <dbReference type="PROSITE" id="PS50045"/>
    </source>
</evidence>
<evidence type="ECO:0000313" key="10">
    <source>
        <dbReference type="EMBL" id="XBH02039.1"/>
    </source>
</evidence>
<evidence type="ECO:0000256" key="5">
    <source>
        <dbReference type="ARBA" id="ARBA00023159"/>
    </source>
</evidence>
<dbReference type="FunFam" id="1.10.8.60:FF:000014">
    <property type="entry name" value="DNA-binding transcriptional regulator NtrC"/>
    <property type="match status" value="1"/>
</dbReference>
<dbReference type="Pfam" id="PF25601">
    <property type="entry name" value="AAA_lid_14"/>
    <property type="match status" value="1"/>
</dbReference>
<accession>A0AAU7C9Y2</accession>
<feature type="domain" description="Sigma-54 factor interaction" evidence="8">
    <location>
        <begin position="148"/>
        <end position="377"/>
    </location>
</feature>
<dbReference type="InterPro" id="IPR002197">
    <property type="entry name" value="HTH_Fis"/>
</dbReference>
<dbReference type="GO" id="GO:0000160">
    <property type="term" value="P:phosphorelay signal transduction system"/>
    <property type="evidence" value="ECO:0007669"/>
    <property type="project" value="InterPro"/>
</dbReference>
<sequence length="451" mass="50430">MSDRPFRILVVDDEPNIRSGLALALEEEASYNVSTAADASEAWALFQRMPHQLVITDLKMPGPLGGLDLVRLIKHEWPETLILVITAHGTVETAVAAMRLGAHDYLTKPVDLEILGHLVHNAFEHHRLRKENHLLRERLAAAGEFPEMIGQSAAIHDVFACIRQVADTDLTVLIQGESGTGKEVIARAIHNLSRRRDGPLITANVGALPETLIESELFGYEKGAFSGAIRQKPGWFEMADHGTLFLDEVGEMAPKTQVDLLRVLEQQEVRRVGGETLIPLDVRMVAATHRDFDELVAEGALRKDLFYRLNVVPLRVPPLRERRDDIPLLVEHFLQRACTRHRREPKLVAGAAMRVMCDGSWPGNVRQLRNCIERLVVIVEGPVIHASDLPKEIQAPPRPGTLNLDAAVQETEKEVILAALAQCNNHRERTAQILGISVRTLRYKMNRYSLQ</sequence>
<evidence type="ECO:0000256" key="6">
    <source>
        <dbReference type="ARBA" id="ARBA00023163"/>
    </source>
</evidence>
<keyword evidence="7" id="KW-0597">Phosphoprotein</keyword>
<evidence type="ECO:0000256" key="1">
    <source>
        <dbReference type="ARBA" id="ARBA00022741"/>
    </source>
</evidence>
<keyword evidence="5" id="KW-0010">Activator</keyword>
<feature type="modified residue" description="4-aspartylphosphate" evidence="7">
    <location>
        <position position="57"/>
    </location>
</feature>
<dbReference type="PROSITE" id="PS00688">
    <property type="entry name" value="SIGMA54_INTERACT_3"/>
    <property type="match status" value="1"/>
</dbReference>
<dbReference type="PANTHER" id="PTHR32071:SF122">
    <property type="entry name" value="SIGMA FACTOR"/>
    <property type="match status" value="1"/>
</dbReference>
<dbReference type="InterPro" id="IPR011006">
    <property type="entry name" value="CheY-like_superfamily"/>
</dbReference>
<dbReference type="InterPro" id="IPR025662">
    <property type="entry name" value="Sigma_54_int_dom_ATP-bd_1"/>
</dbReference>
<dbReference type="SUPFAM" id="SSF52540">
    <property type="entry name" value="P-loop containing nucleoside triphosphate hydrolases"/>
    <property type="match status" value="1"/>
</dbReference>
<dbReference type="Pfam" id="PF00158">
    <property type="entry name" value="Sigma54_activat"/>
    <property type="match status" value="1"/>
</dbReference>
<dbReference type="GO" id="GO:0005524">
    <property type="term" value="F:ATP binding"/>
    <property type="evidence" value="ECO:0007669"/>
    <property type="project" value="UniProtKB-KW"/>
</dbReference>
<dbReference type="InterPro" id="IPR003593">
    <property type="entry name" value="AAA+_ATPase"/>
</dbReference>
<dbReference type="SUPFAM" id="SSF52172">
    <property type="entry name" value="CheY-like"/>
    <property type="match status" value="1"/>
</dbReference>
<dbReference type="GO" id="GO:0043565">
    <property type="term" value="F:sequence-specific DNA binding"/>
    <property type="evidence" value="ECO:0007669"/>
    <property type="project" value="InterPro"/>
</dbReference>
<dbReference type="EMBL" id="CP155447">
    <property type="protein sequence ID" value="XBH02039.1"/>
    <property type="molecule type" value="Genomic_DNA"/>
</dbReference>
<dbReference type="Gene3D" id="1.10.10.60">
    <property type="entry name" value="Homeodomain-like"/>
    <property type="match status" value="1"/>
</dbReference>
<dbReference type="PRINTS" id="PR01590">
    <property type="entry name" value="HTHFIS"/>
</dbReference>
<dbReference type="PROSITE" id="PS00675">
    <property type="entry name" value="SIGMA54_INTERACT_1"/>
    <property type="match status" value="1"/>
</dbReference>
<dbReference type="Gene3D" id="1.10.8.60">
    <property type="match status" value="1"/>
</dbReference>
<dbReference type="Gene3D" id="3.40.50.2300">
    <property type="match status" value="1"/>
</dbReference>
<name>A0AAU7C9Y2_9BACT</name>
<dbReference type="CDD" id="cd00009">
    <property type="entry name" value="AAA"/>
    <property type="match status" value="1"/>
</dbReference>
<dbReference type="Gene3D" id="3.40.50.300">
    <property type="entry name" value="P-loop containing nucleotide triphosphate hydrolases"/>
    <property type="match status" value="1"/>
</dbReference>
<evidence type="ECO:0000256" key="2">
    <source>
        <dbReference type="ARBA" id="ARBA00022840"/>
    </source>
</evidence>
<dbReference type="RefSeq" id="WP_406694782.1">
    <property type="nucleotide sequence ID" value="NZ_CP155447.1"/>
</dbReference>
<evidence type="ECO:0000256" key="4">
    <source>
        <dbReference type="ARBA" id="ARBA00023125"/>
    </source>
</evidence>
<dbReference type="GO" id="GO:0006355">
    <property type="term" value="P:regulation of DNA-templated transcription"/>
    <property type="evidence" value="ECO:0007669"/>
    <property type="project" value="InterPro"/>
</dbReference>
<evidence type="ECO:0000256" key="3">
    <source>
        <dbReference type="ARBA" id="ARBA00023015"/>
    </source>
</evidence>
<keyword evidence="1" id="KW-0547">Nucleotide-binding</keyword>
<keyword evidence="4" id="KW-0238">DNA-binding</keyword>
<gene>
    <name evidence="10" type="ORF">V5E97_27430</name>
</gene>
<dbReference type="SMART" id="SM00448">
    <property type="entry name" value="REC"/>
    <property type="match status" value="1"/>
</dbReference>
<reference evidence="10" key="1">
    <citation type="submission" date="2024-05" db="EMBL/GenBank/DDBJ databases">
        <title>Planctomycetes of the genus Singulisphaera possess chitinolytic capabilities.</title>
        <authorList>
            <person name="Ivanova A."/>
        </authorList>
    </citation>
    <scope>NUCLEOTIDE SEQUENCE</scope>
    <source>
        <strain evidence="10">Ch08T</strain>
    </source>
</reference>
<feature type="domain" description="Response regulatory" evidence="9">
    <location>
        <begin position="7"/>
        <end position="123"/>
    </location>
</feature>
<dbReference type="InterPro" id="IPR009057">
    <property type="entry name" value="Homeodomain-like_sf"/>
</dbReference>